<dbReference type="PANTHER" id="PTHR33751:SF1">
    <property type="entry name" value="CBB3-TYPE CYTOCHROME C OXIDASE SUBUNIT FIXP"/>
    <property type="match status" value="1"/>
</dbReference>
<dbReference type="GO" id="GO:0020037">
    <property type="term" value="F:heme binding"/>
    <property type="evidence" value="ECO:0007669"/>
    <property type="project" value="InterPro"/>
</dbReference>
<dbReference type="InterPro" id="IPR050597">
    <property type="entry name" value="Cytochrome_c_Oxidase_Subunit"/>
</dbReference>
<accession>A0A2H5XA76</accession>
<dbReference type="AlphaFoldDB" id="A0A2H5XA76"/>
<evidence type="ECO:0000256" key="1">
    <source>
        <dbReference type="ARBA" id="ARBA00022617"/>
    </source>
</evidence>
<feature type="domain" description="Cytochrome c" evidence="5">
    <location>
        <begin position="144"/>
        <end position="240"/>
    </location>
</feature>
<dbReference type="PROSITE" id="PS51007">
    <property type="entry name" value="CYTC"/>
    <property type="match status" value="2"/>
</dbReference>
<dbReference type="Gene3D" id="2.60.40.1190">
    <property type="match status" value="1"/>
</dbReference>
<dbReference type="InterPro" id="IPR036909">
    <property type="entry name" value="Cyt_c-like_dom_sf"/>
</dbReference>
<evidence type="ECO:0000313" key="6">
    <source>
        <dbReference type="EMBL" id="GBC98065.1"/>
    </source>
</evidence>
<sequence length="443" mass="47784">MRRLQWTAVTMAAALSVVWRIAPSQTDTVAKGRTLYLRHCAVCHGATGKGDGPLAKIVAPPVPDLTEGVFKLRSTPSGTLPTDDDLRRVIGDGIAATAMFGVKELLSDDELNALVAFVKTLCPQFRTKGSGTPITIKPVAPSPELVALGRQVYAKFQCAVCHGTQGDGNGVLAKTLRDSKGRPVRLLSLRDARHYKNGFTPADIYRTLMTGMDGTPMPSFAGAMSEREAWALAHFVHSLITNNPPPPRSGLNVAASATNPLPSAVDEEAWDNAPVATLLLQSLWRDNKPDAVRVQALTDGDKAALRLQWDDPTCDDTGARRDAVAVQMPVTFAGVVPSLFWGDQQAPVRVVQWTAGKGVSLWQARGITDRRPLPAPDAVAEGRWQNGRWTVVLQTELPQGCQRVPFAVSVWDGNAGDDGERRSTTGWHWLTVAVPLDASHPHN</sequence>
<name>A0A2H5XA76_9BACT</name>
<dbReference type="Proteomes" id="UP000236173">
    <property type="component" value="Unassembled WGS sequence"/>
</dbReference>
<dbReference type="Gene3D" id="1.10.760.10">
    <property type="entry name" value="Cytochrome c-like domain"/>
    <property type="match status" value="2"/>
</dbReference>
<evidence type="ECO:0000256" key="4">
    <source>
        <dbReference type="PROSITE-ProRule" id="PRU00433"/>
    </source>
</evidence>
<evidence type="ECO:0000313" key="7">
    <source>
        <dbReference type="Proteomes" id="UP000236173"/>
    </source>
</evidence>
<comment type="caution">
    <text evidence="6">The sequence shown here is derived from an EMBL/GenBank/DDBJ whole genome shotgun (WGS) entry which is preliminary data.</text>
</comment>
<evidence type="ECO:0000256" key="3">
    <source>
        <dbReference type="ARBA" id="ARBA00023004"/>
    </source>
</evidence>
<evidence type="ECO:0000256" key="2">
    <source>
        <dbReference type="ARBA" id="ARBA00022723"/>
    </source>
</evidence>
<feature type="domain" description="Cytochrome c" evidence="5">
    <location>
        <begin position="27"/>
        <end position="122"/>
    </location>
</feature>
<organism evidence="6 7">
    <name type="scientific">Candidatus Fervidibacter japonicus</name>
    <dbReference type="NCBI Taxonomy" id="2035412"/>
    <lineage>
        <taxon>Bacteria</taxon>
        <taxon>Candidatus Fervidibacterota</taxon>
        <taxon>Candidatus Fervidibacter</taxon>
    </lineage>
</organism>
<protein>
    <recommendedName>
        <fullName evidence="5">Cytochrome c domain-containing protein</fullName>
    </recommendedName>
</protein>
<evidence type="ECO:0000259" key="5">
    <source>
        <dbReference type="PROSITE" id="PS51007"/>
    </source>
</evidence>
<dbReference type="EMBL" id="BEHT01000005">
    <property type="protein sequence ID" value="GBC98065.1"/>
    <property type="molecule type" value="Genomic_DNA"/>
</dbReference>
<dbReference type="GO" id="GO:0009055">
    <property type="term" value="F:electron transfer activity"/>
    <property type="evidence" value="ECO:0007669"/>
    <property type="project" value="InterPro"/>
</dbReference>
<dbReference type="InterPro" id="IPR009056">
    <property type="entry name" value="Cyt_c-like_dom"/>
</dbReference>
<gene>
    <name evidence="6" type="ORF">HRbin17_00560</name>
</gene>
<dbReference type="Pfam" id="PF00034">
    <property type="entry name" value="Cytochrom_C"/>
    <property type="match status" value="1"/>
</dbReference>
<dbReference type="GO" id="GO:0046872">
    <property type="term" value="F:metal ion binding"/>
    <property type="evidence" value="ECO:0007669"/>
    <property type="project" value="UniProtKB-KW"/>
</dbReference>
<reference evidence="7" key="1">
    <citation type="submission" date="2017-09" db="EMBL/GenBank/DDBJ databases">
        <title>Metaegenomics of thermophilic ammonia-oxidizing enrichment culture.</title>
        <authorList>
            <person name="Kato S."/>
            <person name="Suzuki K."/>
        </authorList>
    </citation>
    <scope>NUCLEOTIDE SEQUENCE [LARGE SCALE GENOMIC DNA]</scope>
</reference>
<proteinExistence type="predicted"/>
<keyword evidence="1 4" id="KW-0349">Heme</keyword>
<dbReference type="SUPFAM" id="SSF46626">
    <property type="entry name" value="Cytochrome c"/>
    <property type="match status" value="2"/>
</dbReference>
<dbReference type="PANTHER" id="PTHR33751">
    <property type="entry name" value="CBB3-TYPE CYTOCHROME C OXIDASE SUBUNIT FIXP"/>
    <property type="match status" value="1"/>
</dbReference>
<keyword evidence="2 4" id="KW-0479">Metal-binding</keyword>
<keyword evidence="3 4" id="KW-0408">Iron</keyword>
<dbReference type="Pfam" id="PF13442">
    <property type="entry name" value="Cytochrome_CBB3"/>
    <property type="match status" value="1"/>
</dbReference>